<dbReference type="EMBL" id="JAOQBH010000012">
    <property type="protein sequence ID" value="KAJ4127722.1"/>
    <property type="molecule type" value="Genomic_DNA"/>
</dbReference>
<evidence type="ECO:0008006" key="3">
    <source>
        <dbReference type="Google" id="ProtNLM"/>
    </source>
</evidence>
<proteinExistence type="predicted"/>
<dbReference type="Proteomes" id="UP001152024">
    <property type="component" value="Unassembled WGS sequence"/>
</dbReference>
<dbReference type="SUPFAM" id="SSF52047">
    <property type="entry name" value="RNI-like"/>
    <property type="match status" value="1"/>
</dbReference>
<accession>A0ABQ8R605</accession>
<organism evidence="1 2">
    <name type="scientific">Fusarium equiseti</name>
    <name type="common">Fusarium scirpi</name>
    <dbReference type="NCBI Taxonomy" id="61235"/>
    <lineage>
        <taxon>Eukaryota</taxon>
        <taxon>Fungi</taxon>
        <taxon>Dikarya</taxon>
        <taxon>Ascomycota</taxon>
        <taxon>Pezizomycotina</taxon>
        <taxon>Sordariomycetes</taxon>
        <taxon>Hypocreomycetidae</taxon>
        <taxon>Hypocreales</taxon>
        <taxon>Nectriaceae</taxon>
        <taxon>Fusarium</taxon>
        <taxon>Fusarium incarnatum-equiseti species complex</taxon>
    </lineage>
</organism>
<sequence>MTGFTQFVCDFLPKDIMNYLANVKHLRLAASELSVFGAGIYGDSYYSLDMFPLTGRIPTLLSLELKNIVLGDTFMIYLQTQADNLRELTLHNCMCLSPTDGPFDEWPHTEAGEVQWSDIWACILLRIPAMRRVTFVQNEQPPLPPAYSRLVEEMLEAGEDLTVWRYITIDEDWGNVHEDEEANFEEVRLGNACTIYGEMMKVLADRRESEESADEE</sequence>
<keyword evidence="2" id="KW-1185">Reference proteome</keyword>
<evidence type="ECO:0000313" key="2">
    <source>
        <dbReference type="Proteomes" id="UP001152024"/>
    </source>
</evidence>
<protein>
    <recommendedName>
        <fullName evidence="3">F-box protein</fullName>
    </recommendedName>
</protein>
<reference evidence="1" key="1">
    <citation type="submission" date="2022-09" db="EMBL/GenBank/DDBJ databases">
        <title>Fusarium specimens isolated from Avocado Roots.</title>
        <authorList>
            <person name="Stajich J."/>
            <person name="Roper C."/>
            <person name="Heimlech-Rivalta G."/>
        </authorList>
    </citation>
    <scope>NUCLEOTIDE SEQUENCE</scope>
    <source>
        <strain evidence="1">CF00095</strain>
    </source>
</reference>
<comment type="caution">
    <text evidence="1">The sequence shown here is derived from an EMBL/GenBank/DDBJ whole genome shotgun (WGS) entry which is preliminary data.</text>
</comment>
<name>A0ABQ8R605_FUSEQ</name>
<gene>
    <name evidence="1" type="ORF">NW768_007994</name>
</gene>
<evidence type="ECO:0000313" key="1">
    <source>
        <dbReference type="EMBL" id="KAJ4127722.1"/>
    </source>
</evidence>